<gene>
    <name evidence="2" type="ORF">GPM918_LOCUS28400</name>
    <name evidence="3" type="ORF">SRO942_LOCUS28898</name>
</gene>
<dbReference type="EMBL" id="CAJOBC010036246">
    <property type="protein sequence ID" value="CAF4117833.1"/>
    <property type="molecule type" value="Genomic_DNA"/>
</dbReference>
<comment type="caution">
    <text evidence="2">The sequence shown here is derived from an EMBL/GenBank/DDBJ whole genome shotgun (WGS) entry which is preliminary data.</text>
</comment>
<feature type="transmembrane region" description="Helical" evidence="1">
    <location>
        <begin position="103"/>
        <end position="126"/>
    </location>
</feature>
<evidence type="ECO:0000313" key="2">
    <source>
        <dbReference type="EMBL" id="CAF1298498.1"/>
    </source>
</evidence>
<evidence type="ECO:0000313" key="3">
    <source>
        <dbReference type="EMBL" id="CAF4117833.1"/>
    </source>
</evidence>
<keyword evidence="1" id="KW-0812">Transmembrane</keyword>
<protein>
    <submittedName>
        <fullName evidence="2">Uncharacterized protein</fullName>
    </submittedName>
</protein>
<reference evidence="2" key="1">
    <citation type="submission" date="2021-02" db="EMBL/GenBank/DDBJ databases">
        <authorList>
            <person name="Nowell W R."/>
        </authorList>
    </citation>
    <scope>NUCLEOTIDE SEQUENCE</scope>
</reference>
<name>A0A815DV61_9BILA</name>
<dbReference type="Proteomes" id="UP000681722">
    <property type="component" value="Unassembled WGS sequence"/>
</dbReference>
<sequence length="132" mass="14217">MIVQRLNNPNGIQVEIVNASIVNSQAKVLSNYTLIIISKFICNSTTCQLSLNTTNQPNYVVIINTNGTLVTVSLTILNVKDITSTTVTPVLVGEKPPTRSAQLGMGLGISFCAVIIIVEIIFLNILSARSTR</sequence>
<keyword evidence="4" id="KW-1185">Reference proteome</keyword>
<proteinExistence type="predicted"/>
<keyword evidence="1" id="KW-1133">Transmembrane helix</keyword>
<dbReference type="AlphaFoldDB" id="A0A815DV61"/>
<dbReference type="EMBL" id="CAJNOQ010012373">
    <property type="protein sequence ID" value="CAF1298498.1"/>
    <property type="molecule type" value="Genomic_DNA"/>
</dbReference>
<evidence type="ECO:0000256" key="1">
    <source>
        <dbReference type="SAM" id="Phobius"/>
    </source>
</evidence>
<evidence type="ECO:0000313" key="4">
    <source>
        <dbReference type="Proteomes" id="UP000663829"/>
    </source>
</evidence>
<dbReference type="Proteomes" id="UP000663829">
    <property type="component" value="Unassembled WGS sequence"/>
</dbReference>
<keyword evidence="1" id="KW-0472">Membrane</keyword>
<accession>A0A815DV61</accession>
<organism evidence="2 4">
    <name type="scientific">Didymodactylos carnosus</name>
    <dbReference type="NCBI Taxonomy" id="1234261"/>
    <lineage>
        <taxon>Eukaryota</taxon>
        <taxon>Metazoa</taxon>
        <taxon>Spiralia</taxon>
        <taxon>Gnathifera</taxon>
        <taxon>Rotifera</taxon>
        <taxon>Eurotatoria</taxon>
        <taxon>Bdelloidea</taxon>
        <taxon>Philodinida</taxon>
        <taxon>Philodinidae</taxon>
        <taxon>Didymodactylos</taxon>
    </lineage>
</organism>